<dbReference type="OrthoDB" id="2266975at2"/>
<dbReference type="PROSITE" id="PS51105">
    <property type="entry name" value="PTS_EIIC_TYPE_3"/>
    <property type="match status" value="1"/>
</dbReference>
<dbReference type="AlphaFoldDB" id="A0A0R2MJX3"/>
<feature type="transmembrane region" description="Helical" evidence="9">
    <location>
        <begin position="233"/>
        <end position="254"/>
    </location>
</feature>
<evidence type="ECO:0000313" key="12">
    <source>
        <dbReference type="Proteomes" id="UP000051783"/>
    </source>
</evidence>
<dbReference type="GO" id="GO:0009401">
    <property type="term" value="P:phosphoenolpyruvate-dependent sugar phosphotransferase system"/>
    <property type="evidence" value="ECO:0007669"/>
    <property type="project" value="InterPro"/>
</dbReference>
<comment type="subcellular location">
    <subcellularLocation>
        <location evidence="1">Cell membrane</location>
        <topology evidence="1">Multi-pass membrane protein</topology>
    </subcellularLocation>
</comment>
<keyword evidence="4 8" id="KW-0762">Sugar transport</keyword>
<feature type="transmembrane region" description="Helical" evidence="9">
    <location>
        <begin position="24"/>
        <end position="48"/>
    </location>
</feature>
<dbReference type="InterPro" id="IPR004796">
    <property type="entry name" value="PTS_IIC_cello"/>
</dbReference>
<feature type="transmembrane region" description="Helical" evidence="9">
    <location>
        <begin position="310"/>
        <end position="333"/>
    </location>
</feature>
<dbReference type="InterPro" id="IPR003352">
    <property type="entry name" value="PTS_EIIC"/>
</dbReference>
<evidence type="ECO:0000256" key="6">
    <source>
        <dbReference type="ARBA" id="ARBA00022989"/>
    </source>
</evidence>
<sequence length="414" mass="45214">MAKTMEKMQLALDPVLTKFSNLKILLILNMGLNFIGPLVLIGSLFVIVTQFPWVGWQHFIQPVLPQLKVPIQLIFNYFSLLVAINMSFAATKLNQLSPQTGTSIGIIAYLMVNLTATGHLSRTAFGPANFFTAIIVPILAIEGLNWLSNHNFHPQNTGNLPPAVPASFLSGLPALGVLLVTGLLQWLSPWSISTLIQWIFTPLIVGFNSFLGIMVILFLTLLLWGLGIHGNNVIGALLSPFFLQSLVLNGLNVTDGQAATRITADGFLNFGMNIGGTGAILALTLCALTAKSKRFKELGHMSLAPSCFGISEAVMFGLPVVMNPILVIPFIGIPMLLQGLTYILMQAHVIGMVVAQVPWTTPTILNGFLVTGGDWRAAVWQLIELLIAIVIYWPFFHAYDRQTWQEEQLQAVSN</sequence>
<keyword evidence="11" id="KW-0670">Pyruvate</keyword>
<feature type="transmembrane region" description="Helical" evidence="9">
    <location>
        <begin position="266"/>
        <end position="290"/>
    </location>
</feature>
<gene>
    <name evidence="11" type="ORF">IV64_GL001835</name>
</gene>
<dbReference type="PATRIC" id="fig|942150.3.peg.1908"/>
<dbReference type="STRING" id="942150.IV64_GL001835"/>
<dbReference type="EMBL" id="JQCL01000029">
    <property type="protein sequence ID" value="KRO13999.1"/>
    <property type="molecule type" value="Genomic_DNA"/>
</dbReference>
<keyword evidence="5 9" id="KW-0812">Transmembrane</keyword>
<proteinExistence type="predicted"/>
<dbReference type="RefSeq" id="WP_057705612.1">
    <property type="nucleotide sequence ID" value="NZ_JQCL01000029.1"/>
</dbReference>
<keyword evidence="6 9" id="KW-1133">Transmembrane helix</keyword>
<comment type="function">
    <text evidence="8">The phosphoenolpyruvate-dependent sugar phosphotransferase system (PTS), a major carbohydrate active -transport system, catalyzes the phosphorylation of incoming sugar substrates concomitant with their translocation across the cell membrane.</text>
</comment>
<feature type="transmembrane region" description="Helical" evidence="9">
    <location>
        <begin position="168"/>
        <end position="187"/>
    </location>
</feature>
<evidence type="ECO:0000256" key="7">
    <source>
        <dbReference type="ARBA" id="ARBA00023136"/>
    </source>
</evidence>
<feature type="transmembrane region" description="Helical" evidence="9">
    <location>
        <begin position="379"/>
        <end position="399"/>
    </location>
</feature>
<evidence type="ECO:0000256" key="5">
    <source>
        <dbReference type="ARBA" id="ARBA00022692"/>
    </source>
</evidence>
<keyword evidence="12" id="KW-1185">Reference proteome</keyword>
<dbReference type="GO" id="GO:0005886">
    <property type="term" value="C:plasma membrane"/>
    <property type="evidence" value="ECO:0007669"/>
    <property type="project" value="UniProtKB-SubCell"/>
</dbReference>
<feature type="transmembrane region" description="Helical" evidence="9">
    <location>
        <begin position="340"/>
        <end position="359"/>
    </location>
</feature>
<keyword evidence="7 8" id="KW-0472">Membrane</keyword>
<reference evidence="11 12" key="1">
    <citation type="journal article" date="2015" name="Genome Announc.">
        <title>Expanding the biotechnology potential of lactobacilli through comparative genomics of 213 strains and associated genera.</title>
        <authorList>
            <person name="Sun Z."/>
            <person name="Harris H.M."/>
            <person name="McCann A."/>
            <person name="Guo C."/>
            <person name="Argimon S."/>
            <person name="Zhang W."/>
            <person name="Yang X."/>
            <person name="Jeffery I.B."/>
            <person name="Cooney J.C."/>
            <person name="Kagawa T.F."/>
            <person name="Liu W."/>
            <person name="Song Y."/>
            <person name="Salvetti E."/>
            <person name="Wrobel A."/>
            <person name="Rasinkangas P."/>
            <person name="Parkhill J."/>
            <person name="Rea M.C."/>
            <person name="O'Sullivan O."/>
            <person name="Ritari J."/>
            <person name="Douillard F.P."/>
            <person name="Paul Ross R."/>
            <person name="Yang R."/>
            <person name="Briner A.E."/>
            <person name="Felis G.E."/>
            <person name="de Vos W.M."/>
            <person name="Barrangou R."/>
            <person name="Klaenhammer T.R."/>
            <person name="Caufield P.W."/>
            <person name="Cui Y."/>
            <person name="Zhang H."/>
            <person name="O'Toole P.W."/>
        </authorList>
    </citation>
    <scope>NUCLEOTIDE SEQUENCE [LARGE SCALE GENOMIC DNA]</scope>
    <source>
        <strain evidence="11 12">LMG 26013</strain>
    </source>
</reference>
<evidence type="ECO:0000256" key="1">
    <source>
        <dbReference type="ARBA" id="ARBA00004651"/>
    </source>
</evidence>
<evidence type="ECO:0000256" key="8">
    <source>
        <dbReference type="PIRNR" id="PIRNR006351"/>
    </source>
</evidence>
<dbReference type="GO" id="GO:0008982">
    <property type="term" value="F:protein-N(PI)-phosphohistidine-sugar phosphotransferase activity"/>
    <property type="evidence" value="ECO:0007669"/>
    <property type="project" value="UniProtKB-UniRule"/>
</dbReference>
<keyword evidence="3 8" id="KW-1003">Cell membrane</keyword>
<keyword evidence="2 8" id="KW-0813">Transport</keyword>
<evidence type="ECO:0000313" key="11">
    <source>
        <dbReference type="EMBL" id="KRO13999.1"/>
    </source>
</evidence>
<keyword evidence="11" id="KW-0808">Transferase</keyword>
<dbReference type="PANTHER" id="PTHR33989:SF4">
    <property type="entry name" value="PTS SYSTEM N,N'-DIACETYLCHITOBIOSE-SPECIFIC EIIC COMPONENT"/>
    <property type="match status" value="1"/>
</dbReference>
<feature type="transmembrane region" description="Helical" evidence="9">
    <location>
        <begin position="128"/>
        <end position="148"/>
    </location>
</feature>
<organism evidence="11 12">
    <name type="scientific">Lactiplantibacillus xiangfangensis</name>
    <dbReference type="NCBI Taxonomy" id="942150"/>
    <lineage>
        <taxon>Bacteria</taxon>
        <taxon>Bacillati</taxon>
        <taxon>Bacillota</taxon>
        <taxon>Bacilli</taxon>
        <taxon>Lactobacillales</taxon>
        <taxon>Lactobacillaceae</taxon>
        <taxon>Lactiplantibacillus</taxon>
    </lineage>
</organism>
<evidence type="ECO:0000256" key="9">
    <source>
        <dbReference type="SAM" id="Phobius"/>
    </source>
</evidence>
<evidence type="ECO:0000256" key="2">
    <source>
        <dbReference type="ARBA" id="ARBA00022448"/>
    </source>
</evidence>
<feature type="domain" description="PTS EIIC type-3" evidence="10">
    <location>
        <begin position="8"/>
        <end position="395"/>
    </location>
</feature>
<evidence type="ECO:0000256" key="4">
    <source>
        <dbReference type="ARBA" id="ARBA00022597"/>
    </source>
</evidence>
<dbReference type="PIRSF" id="PIRSF006351">
    <property type="entry name" value="PTS_EIIC-Cellobiose"/>
    <property type="match status" value="1"/>
</dbReference>
<feature type="transmembrane region" description="Helical" evidence="9">
    <location>
        <begin position="69"/>
        <end position="90"/>
    </location>
</feature>
<dbReference type="InterPro" id="IPR051088">
    <property type="entry name" value="PTS_Sugar-EIIC/EIIB"/>
</dbReference>
<dbReference type="PANTHER" id="PTHR33989">
    <property type="match status" value="1"/>
</dbReference>
<comment type="caution">
    <text evidence="11">The sequence shown here is derived from an EMBL/GenBank/DDBJ whole genome shotgun (WGS) entry which is preliminary data.</text>
</comment>
<protein>
    <recommendedName>
        <fullName evidence="8">Permease IIC component</fullName>
    </recommendedName>
</protein>
<name>A0A0R2MJX3_9LACO</name>
<dbReference type="Pfam" id="PF02378">
    <property type="entry name" value="PTS_EIIC"/>
    <property type="match status" value="1"/>
</dbReference>
<feature type="transmembrane region" description="Helical" evidence="9">
    <location>
        <begin position="199"/>
        <end position="227"/>
    </location>
</feature>
<dbReference type="GO" id="GO:1901264">
    <property type="term" value="P:carbohydrate derivative transport"/>
    <property type="evidence" value="ECO:0007669"/>
    <property type="project" value="TreeGrafter"/>
</dbReference>
<dbReference type="InterPro" id="IPR004501">
    <property type="entry name" value="PTS_EIIC_3"/>
</dbReference>
<dbReference type="Proteomes" id="UP000051783">
    <property type="component" value="Unassembled WGS sequence"/>
</dbReference>
<evidence type="ECO:0000259" key="10">
    <source>
        <dbReference type="PROSITE" id="PS51105"/>
    </source>
</evidence>
<accession>A0A0R2MJX3</accession>
<evidence type="ECO:0000256" key="3">
    <source>
        <dbReference type="ARBA" id="ARBA00022475"/>
    </source>
</evidence>